<protein>
    <submittedName>
        <fullName evidence="9">MFS transporter</fullName>
    </submittedName>
</protein>
<feature type="transmembrane region" description="Helical" evidence="7">
    <location>
        <begin position="209"/>
        <end position="232"/>
    </location>
</feature>
<gene>
    <name evidence="9" type="ORF">ACERLL_07575</name>
</gene>
<dbReference type="Gene3D" id="1.20.1250.20">
    <property type="entry name" value="MFS general substrate transporter like domains"/>
    <property type="match status" value="2"/>
</dbReference>
<name>A0ABV4TTW5_9GAMM</name>
<accession>A0ABV4TTW5</accession>
<keyword evidence="5" id="KW-0534">Nitrate assimilation</keyword>
<evidence type="ECO:0000256" key="4">
    <source>
        <dbReference type="ARBA" id="ARBA00022989"/>
    </source>
</evidence>
<dbReference type="EMBL" id="JBGUAW010000004">
    <property type="protein sequence ID" value="MFA9460683.1"/>
    <property type="molecule type" value="Genomic_DNA"/>
</dbReference>
<feature type="transmembrane region" description="Helical" evidence="7">
    <location>
        <begin position="12"/>
        <end position="30"/>
    </location>
</feature>
<evidence type="ECO:0000256" key="5">
    <source>
        <dbReference type="ARBA" id="ARBA00023063"/>
    </source>
</evidence>
<dbReference type="InterPro" id="IPR044772">
    <property type="entry name" value="NO3_transporter"/>
</dbReference>
<dbReference type="InterPro" id="IPR036259">
    <property type="entry name" value="MFS_trans_sf"/>
</dbReference>
<dbReference type="PANTHER" id="PTHR23515">
    <property type="entry name" value="HIGH-AFFINITY NITRATE TRANSPORTER 2.3"/>
    <property type="match status" value="1"/>
</dbReference>
<keyword evidence="10" id="KW-1185">Reference proteome</keyword>
<feature type="transmembrane region" description="Helical" evidence="7">
    <location>
        <begin position="366"/>
        <end position="387"/>
    </location>
</feature>
<dbReference type="InterPro" id="IPR011701">
    <property type="entry name" value="MFS"/>
</dbReference>
<dbReference type="InterPro" id="IPR020846">
    <property type="entry name" value="MFS_dom"/>
</dbReference>
<dbReference type="RefSeq" id="WP_373655463.1">
    <property type="nucleotide sequence ID" value="NZ_JBGUAW010000004.1"/>
</dbReference>
<evidence type="ECO:0000256" key="3">
    <source>
        <dbReference type="ARBA" id="ARBA00022692"/>
    </source>
</evidence>
<feature type="transmembrane region" description="Helical" evidence="7">
    <location>
        <begin position="75"/>
        <end position="92"/>
    </location>
</feature>
<reference evidence="9 10" key="1">
    <citation type="submission" date="2024-08" db="EMBL/GenBank/DDBJ databases">
        <title>Whole-genome sequencing of halo(alkali)philic microorganisms from hypersaline lakes.</title>
        <authorList>
            <person name="Sorokin D.Y."/>
            <person name="Merkel A.Y."/>
            <person name="Messina E."/>
            <person name="Yakimov M."/>
        </authorList>
    </citation>
    <scope>NUCLEOTIDE SEQUENCE [LARGE SCALE GENOMIC DNA]</scope>
    <source>
        <strain evidence="9 10">Cl-TMA</strain>
    </source>
</reference>
<evidence type="ECO:0000313" key="9">
    <source>
        <dbReference type="EMBL" id="MFA9460683.1"/>
    </source>
</evidence>
<evidence type="ECO:0000256" key="2">
    <source>
        <dbReference type="ARBA" id="ARBA00008432"/>
    </source>
</evidence>
<feature type="transmembrane region" description="Helical" evidence="7">
    <location>
        <begin position="42"/>
        <end position="63"/>
    </location>
</feature>
<dbReference type="Proteomes" id="UP001575181">
    <property type="component" value="Unassembled WGS sequence"/>
</dbReference>
<evidence type="ECO:0000256" key="7">
    <source>
        <dbReference type="SAM" id="Phobius"/>
    </source>
</evidence>
<proteinExistence type="inferred from homology"/>
<organism evidence="9 10">
    <name type="scientific">Thiohalorhabdus methylotrophus</name>
    <dbReference type="NCBI Taxonomy" id="3242694"/>
    <lineage>
        <taxon>Bacteria</taxon>
        <taxon>Pseudomonadati</taxon>
        <taxon>Pseudomonadota</taxon>
        <taxon>Gammaproteobacteria</taxon>
        <taxon>Thiohalorhabdales</taxon>
        <taxon>Thiohalorhabdaceae</taxon>
        <taxon>Thiohalorhabdus</taxon>
    </lineage>
</organism>
<comment type="subcellular location">
    <subcellularLocation>
        <location evidence="1">Membrane</location>
        <topology evidence="1">Multi-pass membrane protein</topology>
    </subcellularLocation>
</comment>
<feature type="transmembrane region" description="Helical" evidence="7">
    <location>
        <begin position="305"/>
        <end position="328"/>
    </location>
</feature>
<evidence type="ECO:0000313" key="10">
    <source>
        <dbReference type="Proteomes" id="UP001575181"/>
    </source>
</evidence>
<feature type="transmembrane region" description="Helical" evidence="7">
    <location>
        <begin position="335"/>
        <end position="360"/>
    </location>
</feature>
<comment type="similarity">
    <text evidence="2">Belongs to the major facilitator superfamily. Nitrate/nitrite porter (TC 2.A.1.8) family.</text>
</comment>
<feature type="transmembrane region" description="Helical" evidence="7">
    <location>
        <begin position="162"/>
        <end position="179"/>
    </location>
</feature>
<keyword evidence="3 7" id="KW-0812">Transmembrane</keyword>
<feature type="transmembrane region" description="Helical" evidence="7">
    <location>
        <begin position="394"/>
        <end position="414"/>
    </location>
</feature>
<keyword evidence="6 7" id="KW-0472">Membrane</keyword>
<feature type="transmembrane region" description="Helical" evidence="7">
    <location>
        <begin position="136"/>
        <end position="156"/>
    </location>
</feature>
<evidence type="ECO:0000259" key="8">
    <source>
        <dbReference type="PROSITE" id="PS50850"/>
    </source>
</evidence>
<keyword evidence="4 7" id="KW-1133">Transmembrane helix</keyword>
<comment type="caution">
    <text evidence="9">The sequence shown here is derived from an EMBL/GenBank/DDBJ whole genome shotgun (WGS) entry which is preliminary data.</text>
</comment>
<dbReference type="SUPFAM" id="SSF103473">
    <property type="entry name" value="MFS general substrate transporter"/>
    <property type="match status" value="1"/>
</dbReference>
<dbReference type="Pfam" id="PF07690">
    <property type="entry name" value="MFS_1"/>
    <property type="match status" value="1"/>
</dbReference>
<evidence type="ECO:0000256" key="1">
    <source>
        <dbReference type="ARBA" id="ARBA00004141"/>
    </source>
</evidence>
<evidence type="ECO:0000256" key="6">
    <source>
        <dbReference type="ARBA" id="ARBA00023136"/>
    </source>
</evidence>
<sequence>MGRTHKVEQLVIATVGFFWCFLMWFSTAAFSPSIAEEFDLTLAQLGLLASSAIWLAPVGRIIAGWASDRYGAPRVFAVILIGAGLVSIHSAFVTDYTLLFIERLIVAVAGVSFVVGIQHVAQWFDEHEIGTAEGLYAGTGNVGAGMGALLLPRLYGTEYGDAFLHLGVIALLMGVWYLWRGRAARSTERAAEARASSGMRDTVYVWTRYLAIALMLAYAMSFGLEIAMNAWLPGYYAEGFKEAIAGLGFEGAAQVQIAAGTFAAVQSFNASLFRPFSGYMSDLWQRKGWTPFPVLAKGLPYSPRIHWLALALILITLSMALLTAAGLSGSLVGSVVALVAFGIFVSFGTGGTFALVPLLFPERPGVAAGFIGGVSTAGGIVYPLVFGSSGNIHMGYLLVALWMFVPFLAFYFWAARYERHPEEHGLFDSRLIPRKPATAKEG</sequence>
<dbReference type="PROSITE" id="PS50850">
    <property type="entry name" value="MFS"/>
    <property type="match status" value="1"/>
</dbReference>
<feature type="transmembrane region" description="Helical" evidence="7">
    <location>
        <begin position="104"/>
        <end position="124"/>
    </location>
</feature>
<feature type="domain" description="Major facilitator superfamily (MFS) profile" evidence="8">
    <location>
        <begin position="9"/>
        <end position="418"/>
    </location>
</feature>